<feature type="domain" description="SH3" evidence="3">
    <location>
        <begin position="29"/>
        <end position="90"/>
    </location>
</feature>
<reference evidence="5" key="1">
    <citation type="submission" date="2021-01" db="UniProtKB">
        <authorList>
            <consortium name="EnsemblMetazoa"/>
        </authorList>
    </citation>
    <scope>IDENTIFICATION</scope>
</reference>
<dbReference type="PANTHER" id="PTHR22692">
    <property type="entry name" value="MYOSIN VII, XV"/>
    <property type="match status" value="1"/>
</dbReference>
<dbReference type="InterPro" id="IPR038185">
    <property type="entry name" value="MyTH4_dom_sf"/>
</dbReference>
<proteinExistence type="predicted"/>
<dbReference type="InterPro" id="IPR029071">
    <property type="entry name" value="Ubiquitin-like_domsf"/>
</dbReference>
<keyword evidence="1 2" id="KW-0728">SH3 domain</keyword>
<protein>
    <submittedName>
        <fullName evidence="5">Uncharacterized protein</fullName>
    </submittedName>
</protein>
<evidence type="ECO:0000259" key="4">
    <source>
        <dbReference type="PROSITE" id="PS51016"/>
    </source>
</evidence>
<dbReference type="PANTHER" id="PTHR22692:SF26">
    <property type="entry name" value="SH3 DOMAIN-CONTAINING PROTEIN"/>
    <property type="match status" value="1"/>
</dbReference>
<dbReference type="Proteomes" id="UP000594262">
    <property type="component" value="Unplaced"/>
</dbReference>
<dbReference type="Gene3D" id="2.30.30.40">
    <property type="entry name" value="SH3 Domains"/>
    <property type="match status" value="1"/>
</dbReference>
<dbReference type="GO" id="GO:0005856">
    <property type="term" value="C:cytoskeleton"/>
    <property type="evidence" value="ECO:0007669"/>
    <property type="project" value="InterPro"/>
</dbReference>
<dbReference type="AlphaFoldDB" id="A0A7M5V0I4"/>
<dbReference type="Pfam" id="PF00784">
    <property type="entry name" value="MyTH4"/>
    <property type="match status" value="1"/>
</dbReference>
<sequence length="421" mass="49111">YTTIVDLRVENNVLNIVTVEKTIGVHSNKHRRYVKAINNHNSTEFGYLPFKKGNVIVIYEKENVQPGYMWGVFKNKQGIFPASCVEDFDTGSVSSAGWLPSIIPIYQKQDIDDFMSEDYDQYTLIDFAVRYFKASPTSDGVRVLNHDQEHPEYKYHSKMVQFSKEPLNGPLINYKNKTWARQAVDVNRGIMKFMGDVRRDQQENDNDLLYFLLKTGKENLDLTDEILCQLVKQTTFNTSENKESCSRGWKLLLFATSYFDCSSLLYPYLYKYFQSAGEYYKEFNGAATVCMSNLRRSFEYGGRKEFPSQNELSMMTQGKQCKYQVVYLPGKKEKLCKINTSTTVAVVIKDVCEELGLEMKEEHLEYGLFVYLHDKKVFLPLEEKEYIFDVVIKLEKDGRKQISLAFRKLVWFQAMRFANNR</sequence>
<dbReference type="SMART" id="SM00326">
    <property type="entry name" value="SH3"/>
    <property type="match status" value="1"/>
</dbReference>
<dbReference type="SUPFAM" id="SSF54236">
    <property type="entry name" value="Ubiquitin-like"/>
    <property type="match status" value="1"/>
</dbReference>
<dbReference type="EnsemblMetazoa" id="CLYHEMT007453.2">
    <property type="protein sequence ID" value="CLYHEMP007453.2"/>
    <property type="gene ID" value="CLYHEMG007453"/>
</dbReference>
<evidence type="ECO:0000313" key="6">
    <source>
        <dbReference type="Proteomes" id="UP000594262"/>
    </source>
</evidence>
<keyword evidence="6" id="KW-1185">Reference proteome</keyword>
<dbReference type="SUPFAM" id="SSF50044">
    <property type="entry name" value="SH3-domain"/>
    <property type="match status" value="1"/>
</dbReference>
<name>A0A7M5V0I4_9CNID</name>
<evidence type="ECO:0000313" key="5">
    <source>
        <dbReference type="EnsemblMetazoa" id="CLYHEMP007453.2"/>
    </source>
</evidence>
<dbReference type="Pfam" id="PF07653">
    <property type="entry name" value="SH3_2"/>
    <property type="match status" value="1"/>
</dbReference>
<evidence type="ECO:0000259" key="3">
    <source>
        <dbReference type="PROSITE" id="PS50002"/>
    </source>
</evidence>
<dbReference type="Gene3D" id="3.10.20.90">
    <property type="entry name" value="Phosphatidylinositol 3-kinase Catalytic Subunit, Chain A, domain 1"/>
    <property type="match status" value="1"/>
</dbReference>
<dbReference type="Pfam" id="PF21989">
    <property type="entry name" value="RA_2"/>
    <property type="match status" value="1"/>
</dbReference>
<accession>A0A7M5V0I4</accession>
<evidence type="ECO:0000256" key="2">
    <source>
        <dbReference type="PROSITE-ProRule" id="PRU00192"/>
    </source>
</evidence>
<dbReference type="PROSITE" id="PS50002">
    <property type="entry name" value="SH3"/>
    <property type="match status" value="1"/>
</dbReference>
<dbReference type="Gene3D" id="1.25.40.530">
    <property type="entry name" value="MyTH4 domain"/>
    <property type="match status" value="2"/>
</dbReference>
<dbReference type="SMART" id="SM00139">
    <property type="entry name" value="MyTH4"/>
    <property type="match status" value="1"/>
</dbReference>
<dbReference type="InterPro" id="IPR001452">
    <property type="entry name" value="SH3_domain"/>
</dbReference>
<dbReference type="InterPro" id="IPR000857">
    <property type="entry name" value="MyTH4_dom"/>
</dbReference>
<evidence type="ECO:0000256" key="1">
    <source>
        <dbReference type="ARBA" id="ARBA00022443"/>
    </source>
</evidence>
<dbReference type="InterPro" id="IPR051567">
    <property type="entry name" value="Unconventional_Myosin_ATPase"/>
</dbReference>
<dbReference type="PROSITE" id="PS51016">
    <property type="entry name" value="MYTH4"/>
    <property type="match status" value="1"/>
</dbReference>
<dbReference type="OrthoDB" id="312459at2759"/>
<organism evidence="5 6">
    <name type="scientific">Clytia hemisphaerica</name>
    <dbReference type="NCBI Taxonomy" id="252671"/>
    <lineage>
        <taxon>Eukaryota</taxon>
        <taxon>Metazoa</taxon>
        <taxon>Cnidaria</taxon>
        <taxon>Hydrozoa</taxon>
        <taxon>Hydroidolina</taxon>
        <taxon>Leptothecata</taxon>
        <taxon>Obeliida</taxon>
        <taxon>Clytiidae</taxon>
        <taxon>Clytia</taxon>
    </lineage>
</organism>
<feature type="domain" description="MyTH4" evidence="4">
    <location>
        <begin position="162"/>
        <end position="316"/>
    </location>
</feature>
<dbReference type="InterPro" id="IPR036028">
    <property type="entry name" value="SH3-like_dom_sf"/>
</dbReference>